<sequence>MTVGLYLACPTPVLHVLLPFPHRGPRCWALKTLWASTARSAIRRASSKGFLSFFLSVAGPSVDFTDSPSESLASRWSSEMPAFRPTSMTSAANYLTDFPLRCLIRWNRAIKLDFDYPSSQACSSDSWNSAKEPVICVPAG</sequence>
<name>A0A0V1IA93_9BILA</name>
<organism evidence="1 2">
    <name type="scientific">Trichinella zimbabwensis</name>
    <dbReference type="NCBI Taxonomy" id="268475"/>
    <lineage>
        <taxon>Eukaryota</taxon>
        <taxon>Metazoa</taxon>
        <taxon>Ecdysozoa</taxon>
        <taxon>Nematoda</taxon>
        <taxon>Enoplea</taxon>
        <taxon>Dorylaimia</taxon>
        <taxon>Trichinellida</taxon>
        <taxon>Trichinellidae</taxon>
        <taxon>Trichinella</taxon>
    </lineage>
</organism>
<reference evidence="1 2" key="1">
    <citation type="submission" date="2015-01" db="EMBL/GenBank/DDBJ databases">
        <title>Evolution of Trichinella species and genotypes.</title>
        <authorList>
            <person name="Korhonen P.K."/>
            <person name="Edoardo P."/>
            <person name="Giuseppe L.R."/>
            <person name="Gasser R.B."/>
        </authorList>
    </citation>
    <scope>NUCLEOTIDE SEQUENCE [LARGE SCALE GENOMIC DNA]</scope>
    <source>
        <strain evidence="1">ISS1029</strain>
    </source>
</reference>
<comment type="caution">
    <text evidence="1">The sequence shown here is derived from an EMBL/GenBank/DDBJ whole genome shotgun (WGS) entry which is preliminary data.</text>
</comment>
<evidence type="ECO:0000313" key="1">
    <source>
        <dbReference type="EMBL" id="KRZ18885.1"/>
    </source>
</evidence>
<gene>
    <name evidence="1" type="ORF">T11_6105</name>
</gene>
<keyword evidence="2" id="KW-1185">Reference proteome</keyword>
<dbReference type="EMBL" id="JYDP01000002">
    <property type="protein sequence ID" value="KRZ18885.1"/>
    <property type="molecule type" value="Genomic_DNA"/>
</dbReference>
<evidence type="ECO:0000313" key="2">
    <source>
        <dbReference type="Proteomes" id="UP000055024"/>
    </source>
</evidence>
<protein>
    <submittedName>
        <fullName evidence="1">Uncharacterized protein</fullName>
    </submittedName>
</protein>
<dbReference type="AlphaFoldDB" id="A0A0V1IA93"/>
<accession>A0A0V1IA93</accession>
<proteinExistence type="predicted"/>
<dbReference type="Proteomes" id="UP000055024">
    <property type="component" value="Unassembled WGS sequence"/>
</dbReference>